<accession>A0A4Y7KQS7</accession>
<dbReference type="Gramene" id="RZC74752">
    <property type="protein sequence ID" value="RZC74752"/>
    <property type="gene ID" value="C5167_050232"/>
</dbReference>
<dbReference type="Gene3D" id="3.90.70.130">
    <property type="match status" value="1"/>
</dbReference>
<evidence type="ECO:0000313" key="4">
    <source>
        <dbReference type="Proteomes" id="UP000316621"/>
    </source>
</evidence>
<keyword evidence="4" id="KW-1185">Reference proteome</keyword>
<organism evidence="3 4">
    <name type="scientific">Papaver somniferum</name>
    <name type="common">Opium poppy</name>
    <dbReference type="NCBI Taxonomy" id="3469"/>
    <lineage>
        <taxon>Eukaryota</taxon>
        <taxon>Viridiplantae</taxon>
        <taxon>Streptophyta</taxon>
        <taxon>Embryophyta</taxon>
        <taxon>Tracheophyta</taxon>
        <taxon>Spermatophyta</taxon>
        <taxon>Magnoliopsida</taxon>
        <taxon>Ranunculales</taxon>
        <taxon>Papaveraceae</taxon>
        <taxon>Papaveroideae</taxon>
        <taxon>Papaver</taxon>
    </lineage>
</organism>
<name>A0A4Y7KQS7_PAPSO</name>
<dbReference type="Proteomes" id="UP000316621">
    <property type="component" value="Chromosome 8"/>
</dbReference>
<reference evidence="3 4" key="1">
    <citation type="journal article" date="2018" name="Science">
        <title>The opium poppy genome and morphinan production.</title>
        <authorList>
            <person name="Guo L."/>
            <person name="Winzer T."/>
            <person name="Yang X."/>
            <person name="Li Y."/>
            <person name="Ning Z."/>
            <person name="He Z."/>
            <person name="Teodor R."/>
            <person name="Lu Y."/>
            <person name="Bowser T.A."/>
            <person name="Graham I.A."/>
            <person name="Ye K."/>
        </authorList>
    </citation>
    <scope>NUCLEOTIDE SEQUENCE [LARGE SCALE GENOMIC DNA]</scope>
    <source>
        <strain evidence="4">cv. HN1</strain>
        <tissue evidence="3">Leaves</tissue>
    </source>
</reference>
<keyword evidence="1" id="KW-0378">Hydrolase</keyword>
<dbReference type="EMBL" id="CM010722">
    <property type="protein sequence ID" value="RZC74752.1"/>
    <property type="molecule type" value="Genomic_DNA"/>
</dbReference>
<dbReference type="InterPro" id="IPR012462">
    <property type="entry name" value="UFSP1/2_DUB_cat"/>
</dbReference>
<dbReference type="STRING" id="3469.A0A4Y7KQS7"/>
<protein>
    <recommendedName>
        <fullName evidence="2">UFSP1/2/DUB catalytic domain-containing protein</fullName>
    </recommendedName>
</protein>
<evidence type="ECO:0000259" key="2">
    <source>
        <dbReference type="Pfam" id="PF07910"/>
    </source>
</evidence>
<dbReference type="Pfam" id="PF07910">
    <property type="entry name" value="Peptidase_C78"/>
    <property type="match status" value="1"/>
</dbReference>
<evidence type="ECO:0000256" key="1">
    <source>
        <dbReference type="ARBA" id="ARBA00022801"/>
    </source>
</evidence>
<dbReference type="GO" id="GO:0071567">
    <property type="term" value="F:deUFMylase activity"/>
    <property type="evidence" value="ECO:0007669"/>
    <property type="project" value="TreeGrafter"/>
</dbReference>
<sequence>MFLTCLRMCTLEFQEVEFPEVSCLRLRAPMNIIITFKMALMTMAGDVLTDLCKLSFRGLNSKTTPPLKCRLTWKFNRPSLRLEIKILLLLVHVNGIGAIELSFVLDKLLGVGCKIMNVRSGAELPEKCQEVGLAFRDTRNSCNDWSVQLFCRLIIYGLPWRNDLCCGGSVLAYTLLGVDYNDASGDCAFFILDPHYIGGEDLKKIVNSGWCGWKKIS</sequence>
<evidence type="ECO:0000313" key="3">
    <source>
        <dbReference type="EMBL" id="RZC74752.1"/>
    </source>
</evidence>
<dbReference type="AlphaFoldDB" id="A0A4Y7KQS7"/>
<feature type="domain" description="UFSP1/2/DUB catalytic" evidence="2">
    <location>
        <begin position="96"/>
        <end position="215"/>
    </location>
</feature>
<gene>
    <name evidence="3" type="ORF">C5167_050232</name>
</gene>
<proteinExistence type="predicted"/>
<dbReference type="PANTHER" id="PTHR48153:SF2">
    <property type="entry name" value="UFM1-SPECIFIC PROTEASE 2"/>
    <property type="match status" value="1"/>
</dbReference>
<dbReference type="PANTHER" id="PTHR48153">
    <property type="entry name" value="UFM1-SPECIFIC PROTEASE 2"/>
    <property type="match status" value="1"/>
</dbReference>